<accession>A0A8S1CUD5</accession>
<organism evidence="2 3">
    <name type="scientific">Cloeon dipterum</name>
    <dbReference type="NCBI Taxonomy" id="197152"/>
    <lineage>
        <taxon>Eukaryota</taxon>
        <taxon>Metazoa</taxon>
        <taxon>Ecdysozoa</taxon>
        <taxon>Arthropoda</taxon>
        <taxon>Hexapoda</taxon>
        <taxon>Insecta</taxon>
        <taxon>Pterygota</taxon>
        <taxon>Palaeoptera</taxon>
        <taxon>Ephemeroptera</taxon>
        <taxon>Pisciforma</taxon>
        <taxon>Baetidae</taxon>
        <taxon>Cloeon</taxon>
    </lineage>
</organism>
<feature type="compositionally biased region" description="Polar residues" evidence="1">
    <location>
        <begin position="25"/>
        <end position="38"/>
    </location>
</feature>
<name>A0A8S1CUD5_9INSE</name>
<evidence type="ECO:0000313" key="3">
    <source>
        <dbReference type="Proteomes" id="UP000494165"/>
    </source>
</evidence>
<protein>
    <submittedName>
        <fullName evidence="2">Uncharacterized protein</fullName>
    </submittedName>
</protein>
<sequence>MGVMQVEGRERPMAVVPTVRRNTHPRTTPVASEQSLSVDQRVRDSVRARCRELSGGVDERTLNKKDKRKGLQASQTTWIITTHAVERSLPVSSEDLTAD</sequence>
<evidence type="ECO:0000313" key="2">
    <source>
        <dbReference type="EMBL" id="CAB3371541.1"/>
    </source>
</evidence>
<dbReference type="EMBL" id="CADEPI010000062">
    <property type="protein sequence ID" value="CAB3371541.1"/>
    <property type="molecule type" value="Genomic_DNA"/>
</dbReference>
<dbReference type="AlphaFoldDB" id="A0A8S1CUD5"/>
<reference evidence="2 3" key="1">
    <citation type="submission" date="2020-04" db="EMBL/GenBank/DDBJ databases">
        <authorList>
            <person name="Alioto T."/>
            <person name="Alioto T."/>
            <person name="Gomez Garrido J."/>
        </authorList>
    </citation>
    <scope>NUCLEOTIDE SEQUENCE [LARGE SCALE GENOMIC DNA]</scope>
</reference>
<dbReference type="Proteomes" id="UP000494165">
    <property type="component" value="Unassembled WGS sequence"/>
</dbReference>
<gene>
    <name evidence="2" type="ORF">CLODIP_2_CD13576</name>
</gene>
<proteinExistence type="predicted"/>
<comment type="caution">
    <text evidence="2">The sequence shown here is derived from an EMBL/GenBank/DDBJ whole genome shotgun (WGS) entry which is preliminary data.</text>
</comment>
<feature type="region of interest" description="Disordered" evidence="1">
    <location>
        <begin position="1"/>
        <end position="43"/>
    </location>
</feature>
<keyword evidence="3" id="KW-1185">Reference proteome</keyword>
<evidence type="ECO:0000256" key="1">
    <source>
        <dbReference type="SAM" id="MobiDB-lite"/>
    </source>
</evidence>